<dbReference type="FunFam" id="1.10.275.10:FF:000001">
    <property type="entry name" value="Fumarate hydratase, mitochondrial"/>
    <property type="match status" value="1"/>
</dbReference>
<feature type="active site" description="Proton donor/acceptor" evidence="3">
    <location>
        <position position="192"/>
    </location>
</feature>
<feature type="domain" description="Fumarase C C-terminal" evidence="5">
    <location>
        <begin position="412"/>
        <end position="464"/>
    </location>
</feature>
<dbReference type="InterPro" id="IPR022761">
    <property type="entry name" value="Fumarate_lyase_N"/>
</dbReference>
<dbReference type="GO" id="GO:0005737">
    <property type="term" value="C:cytoplasm"/>
    <property type="evidence" value="ECO:0007669"/>
    <property type="project" value="UniProtKB-SubCell"/>
</dbReference>
<accession>A0A518ESM5</accession>
<sequence>MSIPTRTESDSMGPIEVPVNALWGAQTQRSRQNFKIGGQRFTRPMIRALGLVKKCAAVVNAEIGELDMLEPHVREALIRAADEVIAGEHDAEFPLVVWQTGSGTQSNMNANEVISNRAIQLLGGEMGSKSPVHPNDHVNRAQSSNDSFPTAMHVAAAEEIVHALIPSLEHLAKAFEDKEAAWEGIVKIGRTHLQDATPLMLSQEVSGWRQQVLDGIGCVKATLPALYELAQGGTAVGTGLNTKPGFAARFADEMAKETGLPFVTAPNKFSALAGHDALVFASGALRVVACALMKIANDVRWLGSGPRSGLGELKLPENEPGSSIMPGKVNPTQCEALTMVAAQVIGNDAAVGFAGSQGNFELNVYKPVMIHNVLESIRLLSDGADSFRENCIHGLDVDRARIDHLMKQSLMLVTALNRHIGYDNAAKVAKKAYVEGTTLVEAVTALGLMTADEFEAAVKPAEMTSPQV</sequence>
<protein>
    <recommendedName>
        <fullName evidence="3">Fumarate hydratase class II</fullName>
        <shortName evidence="3">Fumarase C</shortName>
        <ecNumber evidence="3">4.2.1.2</ecNumber>
    </recommendedName>
    <alternativeName>
        <fullName evidence="3">Aerobic fumarase</fullName>
    </alternativeName>
    <alternativeName>
        <fullName evidence="3">Iron-independent fumarase</fullName>
    </alternativeName>
</protein>
<comment type="catalytic activity">
    <reaction evidence="3">
        <text>(S)-malate = fumarate + H2O</text>
        <dbReference type="Rhea" id="RHEA:12460"/>
        <dbReference type="ChEBI" id="CHEBI:15377"/>
        <dbReference type="ChEBI" id="CHEBI:15589"/>
        <dbReference type="ChEBI" id="CHEBI:29806"/>
        <dbReference type="EC" id="4.2.1.2"/>
    </reaction>
</comment>
<evidence type="ECO:0000313" key="6">
    <source>
        <dbReference type="EMBL" id="QDV07100.1"/>
    </source>
</evidence>
<dbReference type="GO" id="GO:0006099">
    <property type="term" value="P:tricarboxylic acid cycle"/>
    <property type="evidence" value="ECO:0007669"/>
    <property type="project" value="UniProtKB-UniRule"/>
</dbReference>
<evidence type="ECO:0000256" key="3">
    <source>
        <dbReference type="HAMAP-Rule" id="MF_00743"/>
    </source>
</evidence>
<dbReference type="Gene3D" id="1.20.200.10">
    <property type="entry name" value="Fumarase/aspartase (Central domain)"/>
    <property type="match status" value="1"/>
</dbReference>
<organism evidence="6 7">
    <name type="scientific">Saltatorellus ferox</name>
    <dbReference type="NCBI Taxonomy" id="2528018"/>
    <lineage>
        <taxon>Bacteria</taxon>
        <taxon>Pseudomonadati</taxon>
        <taxon>Planctomycetota</taxon>
        <taxon>Planctomycetia</taxon>
        <taxon>Planctomycetia incertae sedis</taxon>
        <taxon>Saltatorellus</taxon>
    </lineage>
</organism>
<dbReference type="Pfam" id="PF00206">
    <property type="entry name" value="Lyase_1"/>
    <property type="match status" value="1"/>
</dbReference>
<keyword evidence="3" id="KW-0963">Cytoplasm</keyword>
<dbReference type="GO" id="GO:0006108">
    <property type="term" value="P:malate metabolic process"/>
    <property type="evidence" value="ECO:0007669"/>
    <property type="project" value="TreeGrafter"/>
</dbReference>
<dbReference type="InterPro" id="IPR008948">
    <property type="entry name" value="L-Aspartase-like"/>
</dbReference>
<feature type="site" description="Important for catalytic activity" evidence="3">
    <location>
        <position position="335"/>
    </location>
</feature>
<feature type="domain" description="Fumarate lyase N-terminal" evidence="4">
    <location>
        <begin position="13"/>
        <end position="346"/>
    </location>
</feature>
<dbReference type="RefSeq" id="WP_145197866.1">
    <property type="nucleotide sequence ID" value="NZ_CP036434.1"/>
</dbReference>
<dbReference type="EC" id="4.2.1.2" evidence="3"/>
<evidence type="ECO:0000256" key="2">
    <source>
        <dbReference type="ARBA" id="ARBA00023239"/>
    </source>
</evidence>
<comment type="similarity">
    <text evidence="1 3">Belongs to the class-II fumarase/aspartase family. Fumarase subfamily.</text>
</comment>
<dbReference type="NCBIfam" id="TIGR00979">
    <property type="entry name" value="fumC_II"/>
    <property type="match status" value="1"/>
</dbReference>
<dbReference type="PANTHER" id="PTHR11444:SF1">
    <property type="entry name" value="FUMARATE HYDRATASE, MITOCHONDRIAL"/>
    <property type="match status" value="1"/>
</dbReference>
<feature type="binding site" evidence="3">
    <location>
        <begin position="102"/>
        <end position="104"/>
    </location>
    <ligand>
        <name>substrate</name>
    </ligand>
</feature>
<feature type="binding site" evidence="3">
    <location>
        <begin position="328"/>
        <end position="330"/>
    </location>
    <ligand>
        <name>substrate</name>
    </ligand>
</feature>
<dbReference type="FunFam" id="1.20.200.10:FF:000001">
    <property type="entry name" value="Fumarate hydratase, mitochondrial"/>
    <property type="match status" value="1"/>
</dbReference>
<comment type="pathway">
    <text evidence="3">Carbohydrate metabolism; tricarboxylic acid cycle; (S)-malate from fumarate: step 1/1.</text>
</comment>
<dbReference type="PRINTS" id="PR00149">
    <property type="entry name" value="FUMRATELYASE"/>
</dbReference>
<proteinExistence type="inferred from homology"/>
<dbReference type="GO" id="GO:0006106">
    <property type="term" value="P:fumarate metabolic process"/>
    <property type="evidence" value="ECO:0007669"/>
    <property type="project" value="InterPro"/>
</dbReference>
<evidence type="ECO:0000259" key="5">
    <source>
        <dbReference type="Pfam" id="PF10415"/>
    </source>
</evidence>
<dbReference type="InterPro" id="IPR018951">
    <property type="entry name" value="Fumarase_C_C"/>
</dbReference>
<dbReference type="OrthoDB" id="9802809at2"/>
<feature type="binding site" evidence="3">
    <location>
        <position position="323"/>
    </location>
    <ligand>
        <name>substrate</name>
    </ligand>
</feature>
<dbReference type="AlphaFoldDB" id="A0A518ESM5"/>
<gene>
    <name evidence="3 6" type="primary">fumC</name>
    <name evidence="6" type="ORF">Poly30_26190</name>
</gene>
<keyword evidence="3" id="KW-0816">Tricarboxylic acid cycle</keyword>
<evidence type="ECO:0000313" key="7">
    <source>
        <dbReference type="Proteomes" id="UP000320390"/>
    </source>
</evidence>
<dbReference type="PROSITE" id="PS00163">
    <property type="entry name" value="FUMARATE_LYASES"/>
    <property type="match status" value="1"/>
</dbReference>
<dbReference type="Proteomes" id="UP000320390">
    <property type="component" value="Chromosome"/>
</dbReference>
<dbReference type="FunFam" id="1.10.40.30:FF:000002">
    <property type="entry name" value="Fumarate hydratase class II"/>
    <property type="match status" value="1"/>
</dbReference>
<keyword evidence="2 3" id="KW-0456">Lyase</keyword>
<dbReference type="PRINTS" id="PR00145">
    <property type="entry name" value="ARGSUCLYASE"/>
</dbReference>
<dbReference type="InterPro" id="IPR000362">
    <property type="entry name" value="Fumarate_lyase_fam"/>
</dbReference>
<dbReference type="InterPro" id="IPR005677">
    <property type="entry name" value="Fum_hydII"/>
</dbReference>
<dbReference type="CDD" id="cd01362">
    <property type="entry name" value="Fumarase_classII"/>
    <property type="match status" value="1"/>
</dbReference>
<feature type="binding site" description="in site B" evidence="3">
    <location>
        <begin position="133"/>
        <end position="136"/>
    </location>
    <ligand>
        <name>substrate</name>
    </ligand>
</feature>
<dbReference type="SUPFAM" id="SSF48557">
    <property type="entry name" value="L-aspartase-like"/>
    <property type="match status" value="1"/>
</dbReference>
<comment type="subcellular location">
    <subcellularLocation>
        <location evidence="3">Cytoplasm</location>
    </subcellularLocation>
</comment>
<dbReference type="UniPathway" id="UPA00223">
    <property type="reaction ID" value="UER01007"/>
</dbReference>
<feature type="active site" evidence="3">
    <location>
        <position position="322"/>
    </location>
</feature>
<comment type="function">
    <text evidence="3">Involved in the TCA cycle. Catalyzes the stereospecific interconversion of fumarate to L-malate.</text>
</comment>
<dbReference type="PANTHER" id="PTHR11444">
    <property type="entry name" value="ASPARTATEAMMONIA/ARGININOSUCCINATE/ADENYLOSUCCINATE LYASE"/>
    <property type="match status" value="1"/>
</dbReference>
<dbReference type="InterPro" id="IPR020557">
    <property type="entry name" value="Fumarate_lyase_CS"/>
</dbReference>
<feature type="binding site" evidence="3">
    <location>
        <position position="191"/>
    </location>
    <ligand>
        <name>substrate</name>
    </ligand>
</feature>
<dbReference type="Gene3D" id="1.10.275.10">
    <property type="entry name" value="Fumarase/aspartase (N-terminal domain)"/>
    <property type="match status" value="1"/>
</dbReference>
<evidence type="ECO:0000259" key="4">
    <source>
        <dbReference type="Pfam" id="PF00206"/>
    </source>
</evidence>
<evidence type="ECO:0000256" key="1">
    <source>
        <dbReference type="ARBA" id="ARBA00009084"/>
    </source>
</evidence>
<keyword evidence="7" id="KW-1185">Reference proteome</keyword>
<comment type="miscellaneous">
    <text evidence="3">There are 2 substrate-binding sites: the catalytic A site, and the non-catalytic B site that may play a role in the transfer of substrate or product between the active site and the solvent. Alternatively, the B site may bind allosteric effectors.</text>
</comment>
<dbReference type="Pfam" id="PF10415">
    <property type="entry name" value="FumaraseC_C"/>
    <property type="match status" value="1"/>
</dbReference>
<reference evidence="6 7" key="1">
    <citation type="submission" date="2019-02" db="EMBL/GenBank/DDBJ databases">
        <title>Deep-cultivation of Planctomycetes and their phenomic and genomic characterization uncovers novel biology.</title>
        <authorList>
            <person name="Wiegand S."/>
            <person name="Jogler M."/>
            <person name="Boedeker C."/>
            <person name="Pinto D."/>
            <person name="Vollmers J."/>
            <person name="Rivas-Marin E."/>
            <person name="Kohn T."/>
            <person name="Peeters S.H."/>
            <person name="Heuer A."/>
            <person name="Rast P."/>
            <person name="Oberbeckmann S."/>
            <person name="Bunk B."/>
            <person name="Jeske O."/>
            <person name="Meyerdierks A."/>
            <person name="Storesund J.E."/>
            <person name="Kallscheuer N."/>
            <person name="Luecker S."/>
            <person name="Lage O.M."/>
            <person name="Pohl T."/>
            <person name="Merkel B.J."/>
            <person name="Hornburger P."/>
            <person name="Mueller R.-W."/>
            <person name="Bruemmer F."/>
            <person name="Labrenz M."/>
            <person name="Spormann A.M."/>
            <person name="Op den Camp H."/>
            <person name="Overmann J."/>
            <person name="Amann R."/>
            <person name="Jetten M.S.M."/>
            <person name="Mascher T."/>
            <person name="Medema M.H."/>
            <person name="Devos D.P."/>
            <person name="Kaster A.-K."/>
            <person name="Ovreas L."/>
            <person name="Rohde M."/>
            <person name="Galperin M.Y."/>
            <person name="Jogler C."/>
        </authorList>
    </citation>
    <scope>NUCLEOTIDE SEQUENCE [LARGE SCALE GENOMIC DNA]</scope>
    <source>
        <strain evidence="6 7">Poly30</strain>
    </source>
</reference>
<feature type="binding site" evidence="3">
    <location>
        <begin position="143"/>
        <end position="145"/>
    </location>
    <ligand>
        <name>substrate</name>
    </ligand>
</feature>
<dbReference type="HAMAP" id="MF_00743">
    <property type="entry name" value="FumaraseC"/>
    <property type="match status" value="1"/>
</dbReference>
<name>A0A518ESM5_9BACT</name>
<dbReference type="GO" id="GO:0004333">
    <property type="term" value="F:fumarate hydratase activity"/>
    <property type="evidence" value="ECO:0007669"/>
    <property type="project" value="UniProtKB-UniRule"/>
</dbReference>
<dbReference type="EMBL" id="CP036434">
    <property type="protein sequence ID" value="QDV07100.1"/>
    <property type="molecule type" value="Genomic_DNA"/>
</dbReference>
<dbReference type="InterPro" id="IPR024083">
    <property type="entry name" value="Fumarase/histidase_N"/>
</dbReference>
<dbReference type="Gene3D" id="1.10.40.30">
    <property type="entry name" value="Fumarase/aspartase (C-terminal domain)"/>
    <property type="match status" value="1"/>
</dbReference>
<comment type="subunit">
    <text evidence="3">Homotetramer.</text>
</comment>